<evidence type="ECO:0000256" key="2">
    <source>
        <dbReference type="ARBA" id="ARBA00023172"/>
    </source>
</evidence>
<dbReference type="Gene3D" id="1.10.443.10">
    <property type="entry name" value="Intergrase catalytic core"/>
    <property type="match status" value="1"/>
</dbReference>
<organism evidence="3 4">
    <name type="scientific">Hymenobacter aranciens</name>
    <dbReference type="NCBI Taxonomy" id="3063996"/>
    <lineage>
        <taxon>Bacteria</taxon>
        <taxon>Pseudomonadati</taxon>
        <taxon>Bacteroidota</taxon>
        <taxon>Cytophagia</taxon>
        <taxon>Cytophagales</taxon>
        <taxon>Hymenobacteraceae</taxon>
        <taxon>Hymenobacter</taxon>
    </lineage>
</organism>
<dbReference type="PANTHER" id="PTHR30349">
    <property type="entry name" value="PHAGE INTEGRASE-RELATED"/>
    <property type="match status" value="1"/>
</dbReference>
<evidence type="ECO:0008006" key="5">
    <source>
        <dbReference type="Google" id="ProtNLM"/>
    </source>
</evidence>
<proteinExistence type="predicted"/>
<dbReference type="InterPro" id="IPR013762">
    <property type="entry name" value="Integrase-like_cat_sf"/>
</dbReference>
<keyword evidence="2" id="KW-0233">DNA recombination</keyword>
<dbReference type="EMBL" id="JAUQSY010000002">
    <property type="protein sequence ID" value="MDO7873689.1"/>
    <property type="molecule type" value="Genomic_DNA"/>
</dbReference>
<protein>
    <recommendedName>
        <fullName evidence="5">Site-specific integrase</fullName>
    </recommendedName>
</protein>
<dbReference type="InterPro" id="IPR010998">
    <property type="entry name" value="Integrase_recombinase_N"/>
</dbReference>
<dbReference type="InterPro" id="IPR011010">
    <property type="entry name" value="DNA_brk_join_enz"/>
</dbReference>
<evidence type="ECO:0000256" key="1">
    <source>
        <dbReference type="ARBA" id="ARBA00023125"/>
    </source>
</evidence>
<comment type="caution">
    <text evidence="3">The sequence shown here is derived from an EMBL/GenBank/DDBJ whole genome shotgun (WGS) entry which is preliminary data.</text>
</comment>
<dbReference type="SUPFAM" id="SSF56349">
    <property type="entry name" value="DNA breaking-rejoining enzymes"/>
    <property type="match status" value="1"/>
</dbReference>
<accession>A0ABT9B5Y8</accession>
<dbReference type="RefSeq" id="WP_305005005.1">
    <property type="nucleotide sequence ID" value="NZ_JAUQSY010000002.1"/>
</dbReference>
<keyword evidence="4" id="KW-1185">Reference proteome</keyword>
<evidence type="ECO:0000313" key="4">
    <source>
        <dbReference type="Proteomes" id="UP001176429"/>
    </source>
</evidence>
<dbReference type="Proteomes" id="UP001176429">
    <property type="component" value="Unassembled WGS sequence"/>
</dbReference>
<keyword evidence="1" id="KW-0238">DNA-binding</keyword>
<evidence type="ECO:0000313" key="3">
    <source>
        <dbReference type="EMBL" id="MDO7873689.1"/>
    </source>
</evidence>
<dbReference type="InterPro" id="IPR050090">
    <property type="entry name" value="Tyrosine_recombinase_XerCD"/>
</dbReference>
<name>A0ABT9B5Y8_9BACT</name>
<dbReference type="Gene3D" id="1.10.150.130">
    <property type="match status" value="1"/>
</dbReference>
<dbReference type="PANTHER" id="PTHR30349:SF64">
    <property type="entry name" value="PROPHAGE INTEGRASE INTD-RELATED"/>
    <property type="match status" value="1"/>
</dbReference>
<gene>
    <name evidence="3" type="ORF">Q5H93_03010</name>
</gene>
<dbReference type="CDD" id="cd00397">
    <property type="entry name" value="DNA_BRE_C"/>
    <property type="match status" value="1"/>
</dbReference>
<sequence>MLPPDRKPRLFDAEGDMTKRWYIDFQIWDTDKQKYVRKQYTGMNKYRSLTERRRHSNAKLREITQLLLDGFTAGTTPAVNIGLPKNPTVLDAVKLVTERKLASGRKHENYPRLLRELTSFPPLANAALEHARPVNVLAFLDNLAARGMEPKTYNGYRDTLSAVFNYLLKLEAVNRNPVRGVDRRKVVASDMHQPYTEQQRQAIREEIARRDDEQLQLFISFVYYCFIRIGSELRLLQVRDLLPGTVRVPGSRAKNDQAEHVAIPRQLEALIQQYGLRSYPADFYVFTKGRKPGPVAVGKNWFAKRHRAILAAVGLDNGNYTMYGYKHTGAINLYLATKDIELVRRHCRHTHAGITATYLRKLGALHDGGAIDAMPDF</sequence>
<reference evidence="3" key="1">
    <citation type="submission" date="2023-07" db="EMBL/GenBank/DDBJ databases">
        <authorList>
            <person name="Kim M.K."/>
        </authorList>
    </citation>
    <scope>NUCLEOTIDE SEQUENCE</scope>
    <source>
        <strain evidence="3">ASUV-10-1</strain>
    </source>
</reference>